<dbReference type="EMBL" id="WHJH01000043">
    <property type="protein sequence ID" value="NHZ92272.1"/>
    <property type="molecule type" value="Genomic_DNA"/>
</dbReference>
<dbReference type="Proteomes" id="UP000609726">
    <property type="component" value="Unassembled WGS sequence"/>
</dbReference>
<gene>
    <name evidence="2" type="ORF">F2P45_25180</name>
</gene>
<evidence type="ECO:0000256" key="1">
    <source>
        <dbReference type="SAM" id="Phobius"/>
    </source>
</evidence>
<keyword evidence="3" id="KW-1185">Reference proteome</keyword>
<name>A0ABX0NZD5_9BURK</name>
<protein>
    <submittedName>
        <fullName evidence="2">Uncharacterized protein</fullName>
    </submittedName>
</protein>
<evidence type="ECO:0000313" key="2">
    <source>
        <dbReference type="EMBL" id="NHZ92272.1"/>
    </source>
</evidence>
<keyword evidence="1" id="KW-0472">Membrane</keyword>
<feature type="transmembrane region" description="Helical" evidence="1">
    <location>
        <begin position="25"/>
        <end position="47"/>
    </location>
</feature>
<keyword evidence="1" id="KW-0812">Transmembrane</keyword>
<proteinExistence type="predicted"/>
<organism evidence="2 3">
    <name type="scientific">Massilia mucilaginosa</name>
    <dbReference type="NCBI Taxonomy" id="2609282"/>
    <lineage>
        <taxon>Bacteria</taxon>
        <taxon>Pseudomonadati</taxon>
        <taxon>Pseudomonadota</taxon>
        <taxon>Betaproteobacteria</taxon>
        <taxon>Burkholderiales</taxon>
        <taxon>Oxalobacteraceae</taxon>
        <taxon>Telluria group</taxon>
        <taxon>Massilia</taxon>
    </lineage>
</organism>
<dbReference type="RefSeq" id="WP_166880969.1">
    <property type="nucleotide sequence ID" value="NZ_WHJH01000043.1"/>
</dbReference>
<accession>A0ABX0NZD5</accession>
<feature type="transmembrane region" description="Helical" evidence="1">
    <location>
        <begin position="59"/>
        <end position="85"/>
    </location>
</feature>
<reference evidence="2 3" key="1">
    <citation type="submission" date="2019-10" db="EMBL/GenBank/DDBJ databases">
        <title>Taxonomy of Antarctic Massilia spp.: description of Massilia rubra sp. nov., Massilia aquatica sp. nov., Massilia mucilaginosa sp. nov., Massilia frigida sp. nov. isolated from streams, lakes and regoliths.</title>
        <authorList>
            <person name="Holochova P."/>
            <person name="Sedlacek I."/>
            <person name="Kralova S."/>
            <person name="Maslanova I."/>
            <person name="Busse H.-J."/>
            <person name="Stankova E."/>
            <person name="Vrbovska V."/>
            <person name="Kovarovic V."/>
            <person name="Bartak M."/>
            <person name="Svec P."/>
            <person name="Pantucek R."/>
        </authorList>
    </citation>
    <scope>NUCLEOTIDE SEQUENCE [LARGE SCALE GENOMIC DNA]</scope>
    <source>
        <strain evidence="2 3">CCM 8733</strain>
    </source>
</reference>
<keyword evidence="1" id="KW-1133">Transmembrane helix</keyword>
<sequence length="154" mass="17158">MIEDIEDDEEKTLDYWAGMMFKKRALLYTILALGGLALIFSLSYLLMEADRLGRANEGKFVLLAIACAIFFATMGNLMIVIALTIGRVAEVVDTQSGAILYGDGKVIQKSVRIRWVNNIDFDNSDLNADQKIVIFLADWRPASCTESGFLLQKP</sequence>
<evidence type="ECO:0000313" key="3">
    <source>
        <dbReference type="Proteomes" id="UP000609726"/>
    </source>
</evidence>
<comment type="caution">
    <text evidence="2">The sequence shown here is derived from an EMBL/GenBank/DDBJ whole genome shotgun (WGS) entry which is preliminary data.</text>
</comment>